<dbReference type="InterPro" id="IPR010920">
    <property type="entry name" value="LSM_dom_sf"/>
</dbReference>
<dbReference type="InterPro" id="IPR001163">
    <property type="entry name" value="Sm_dom_euk/arc"/>
</dbReference>
<proteinExistence type="inferred from homology"/>
<dbReference type="SUPFAM" id="SSF50182">
    <property type="entry name" value="Sm-like ribonucleoproteins"/>
    <property type="match status" value="1"/>
</dbReference>
<comment type="caution">
    <text evidence="12">The sequence shown here is derived from an EMBL/GenBank/DDBJ whole genome shotgun (WGS) entry which is preliminary data.</text>
</comment>
<comment type="similarity">
    <text evidence="2 10">Belongs to the snRNP Sm proteins family.</text>
</comment>
<dbReference type="GO" id="GO:0000398">
    <property type="term" value="P:mRNA splicing, via spliceosome"/>
    <property type="evidence" value="ECO:0007669"/>
    <property type="project" value="UniProtKB-UniRule"/>
</dbReference>
<dbReference type="Gene3D" id="2.30.30.100">
    <property type="match status" value="1"/>
</dbReference>
<dbReference type="GO" id="GO:0005688">
    <property type="term" value="C:U6 snRNP"/>
    <property type="evidence" value="ECO:0007669"/>
    <property type="project" value="UniProtKB-UniRule"/>
</dbReference>
<keyword evidence="4 10" id="KW-0747">Spliceosome</keyword>
<name>A0A2A2L725_9BILA</name>
<keyword evidence="5 10" id="KW-0694">RNA-binding</keyword>
<keyword evidence="6 10" id="KW-0508">mRNA splicing</keyword>
<dbReference type="GO" id="GO:0005737">
    <property type="term" value="C:cytoplasm"/>
    <property type="evidence" value="ECO:0007669"/>
    <property type="project" value="UniProtKB-ARBA"/>
</dbReference>
<evidence type="ECO:0000313" key="13">
    <source>
        <dbReference type="Proteomes" id="UP000218231"/>
    </source>
</evidence>
<dbReference type="SMART" id="SM00651">
    <property type="entry name" value="Sm"/>
    <property type="match status" value="1"/>
</dbReference>
<keyword evidence="7 10" id="KW-0539">Nucleus</keyword>
<dbReference type="PANTHER" id="PTHR13110">
    <property type="entry name" value="U6 SNRNA-ASSOCIATED SM-LIKE PROTEIN LSM3"/>
    <property type="match status" value="1"/>
</dbReference>
<dbReference type="GO" id="GO:0120115">
    <property type="term" value="C:Lsm2-8 complex"/>
    <property type="evidence" value="ECO:0007669"/>
    <property type="project" value="UniProtKB-ARBA"/>
</dbReference>
<feature type="domain" description="Sm" evidence="11">
    <location>
        <begin position="18"/>
        <end position="103"/>
    </location>
</feature>
<evidence type="ECO:0000256" key="3">
    <source>
        <dbReference type="ARBA" id="ARBA00022664"/>
    </source>
</evidence>
<dbReference type="FunFam" id="2.30.30.100:FF:000007">
    <property type="entry name" value="U6 snRNA-associated Sm-like protein LSm3"/>
    <property type="match status" value="1"/>
</dbReference>
<evidence type="ECO:0000256" key="10">
    <source>
        <dbReference type="RuleBase" id="RU365046"/>
    </source>
</evidence>
<dbReference type="GO" id="GO:0046540">
    <property type="term" value="C:U4/U6 x U5 tri-snRNP complex"/>
    <property type="evidence" value="ECO:0007669"/>
    <property type="project" value="UniProtKB-UniRule"/>
</dbReference>
<dbReference type="AlphaFoldDB" id="A0A2A2L725"/>
<keyword evidence="3 10" id="KW-0507">mRNA processing</keyword>
<dbReference type="InterPro" id="IPR047575">
    <property type="entry name" value="Sm"/>
</dbReference>
<reference evidence="12 13" key="1">
    <citation type="journal article" date="2017" name="Curr. Biol.">
        <title>Genome architecture and evolution of a unichromosomal asexual nematode.</title>
        <authorList>
            <person name="Fradin H."/>
            <person name="Zegar C."/>
            <person name="Gutwein M."/>
            <person name="Lucas J."/>
            <person name="Kovtun M."/>
            <person name="Corcoran D."/>
            <person name="Baugh L.R."/>
            <person name="Kiontke K."/>
            <person name="Gunsalus K."/>
            <person name="Fitch D.H."/>
            <person name="Piano F."/>
        </authorList>
    </citation>
    <scope>NUCLEOTIDE SEQUENCE [LARGE SCALE GENOMIC DNA]</scope>
    <source>
        <strain evidence="12">PF1309</strain>
    </source>
</reference>
<organism evidence="12 13">
    <name type="scientific">Diploscapter pachys</name>
    <dbReference type="NCBI Taxonomy" id="2018661"/>
    <lineage>
        <taxon>Eukaryota</taxon>
        <taxon>Metazoa</taxon>
        <taxon>Ecdysozoa</taxon>
        <taxon>Nematoda</taxon>
        <taxon>Chromadorea</taxon>
        <taxon>Rhabditida</taxon>
        <taxon>Rhabditina</taxon>
        <taxon>Rhabditomorpha</taxon>
        <taxon>Rhabditoidea</taxon>
        <taxon>Rhabditidae</taxon>
        <taxon>Diploscapter</taxon>
    </lineage>
</organism>
<dbReference type="STRING" id="2018661.A0A2A2L725"/>
<comment type="function">
    <text evidence="10">Binds specifically to the 3'-terminal U-tract of U6 snRNA.</text>
</comment>
<dbReference type="OrthoDB" id="29543at2759"/>
<dbReference type="CDD" id="cd01730">
    <property type="entry name" value="LSm3"/>
    <property type="match status" value="1"/>
</dbReference>
<comment type="subcellular location">
    <subcellularLocation>
        <location evidence="1 10">Nucleus</location>
    </subcellularLocation>
</comment>
<evidence type="ECO:0000256" key="9">
    <source>
        <dbReference type="ARBA" id="ARBA00067758"/>
    </source>
</evidence>
<evidence type="ECO:0000256" key="2">
    <source>
        <dbReference type="ARBA" id="ARBA00006850"/>
    </source>
</evidence>
<dbReference type="EMBL" id="LIAE01007084">
    <property type="protein sequence ID" value="PAV82066.1"/>
    <property type="molecule type" value="Genomic_DNA"/>
</dbReference>
<dbReference type="GO" id="GO:0003723">
    <property type="term" value="F:RNA binding"/>
    <property type="evidence" value="ECO:0007669"/>
    <property type="project" value="UniProtKB-UniRule"/>
</dbReference>
<sequence>MGDKREEPAQVLPSAVEEPLDLIRLSLDERVYVKMRSDREIHGKLHAFDQHLNMILSNVEEIVTTTEVDEESFEEIYRQTKRSIPMLFVRGDAVILVSPPARAT</sequence>
<evidence type="ECO:0000256" key="5">
    <source>
        <dbReference type="ARBA" id="ARBA00022884"/>
    </source>
</evidence>
<evidence type="ECO:0000256" key="1">
    <source>
        <dbReference type="ARBA" id="ARBA00004123"/>
    </source>
</evidence>
<evidence type="ECO:0000256" key="6">
    <source>
        <dbReference type="ARBA" id="ARBA00023187"/>
    </source>
</evidence>
<evidence type="ECO:0000256" key="8">
    <source>
        <dbReference type="ARBA" id="ARBA00023274"/>
    </source>
</evidence>
<accession>A0A2A2L725</accession>
<comment type="subunit">
    <text evidence="10">LSm subunits form a heteromer with a doughnut shape.</text>
</comment>
<dbReference type="InterPro" id="IPR040002">
    <property type="entry name" value="Sm-like_LSM3"/>
</dbReference>
<keyword evidence="13" id="KW-1185">Reference proteome</keyword>
<dbReference type="InterPro" id="IPR034105">
    <property type="entry name" value="Lsm3"/>
</dbReference>
<dbReference type="Pfam" id="PF01423">
    <property type="entry name" value="LSM"/>
    <property type="match status" value="1"/>
</dbReference>
<evidence type="ECO:0000256" key="4">
    <source>
        <dbReference type="ARBA" id="ARBA00022728"/>
    </source>
</evidence>
<evidence type="ECO:0000313" key="12">
    <source>
        <dbReference type="EMBL" id="PAV82066.1"/>
    </source>
</evidence>
<evidence type="ECO:0000259" key="11">
    <source>
        <dbReference type="PROSITE" id="PS52002"/>
    </source>
</evidence>
<keyword evidence="8 10" id="KW-0687">Ribonucleoprotein</keyword>
<protein>
    <recommendedName>
        <fullName evidence="9 10">U6 snRNA-associated Sm-like protein LSm3</fullName>
    </recommendedName>
</protein>
<gene>
    <name evidence="10" type="primary">LSM3</name>
    <name evidence="12" type="ORF">WR25_11106</name>
</gene>
<dbReference type="PROSITE" id="PS52002">
    <property type="entry name" value="SM"/>
    <property type="match status" value="1"/>
</dbReference>
<dbReference type="Proteomes" id="UP000218231">
    <property type="component" value="Unassembled WGS sequence"/>
</dbReference>
<evidence type="ECO:0000256" key="7">
    <source>
        <dbReference type="ARBA" id="ARBA00023242"/>
    </source>
</evidence>
<dbReference type="GO" id="GO:0005681">
    <property type="term" value="C:spliceosomal complex"/>
    <property type="evidence" value="ECO:0007669"/>
    <property type="project" value="UniProtKB-KW"/>
</dbReference>